<evidence type="ECO:0000313" key="2">
    <source>
        <dbReference type="WBParaSite" id="PS1159_v2.g23855.t1"/>
    </source>
</evidence>
<accession>A0AC35G4V1</accession>
<reference evidence="2" key="1">
    <citation type="submission" date="2022-11" db="UniProtKB">
        <authorList>
            <consortium name="WormBaseParasite"/>
        </authorList>
    </citation>
    <scope>IDENTIFICATION</scope>
</reference>
<name>A0AC35G4V1_9BILA</name>
<organism evidence="1 2">
    <name type="scientific">Panagrolaimus sp. PS1159</name>
    <dbReference type="NCBI Taxonomy" id="55785"/>
    <lineage>
        <taxon>Eukaryota</taxon>
        <taxon>Metazoa</taxon>
        <taxon>Ecdysozoa</taxon>
        <taxon>Nematoda</taxon>
        <taxon>Chromadorea</taxon>
        <taxon>Rhabditida</taxon>
        <taxon>Tylenchina</taxon>
        <taxon>Panagrolaimomorpha</taxon>
        <taxon>Panagrolaimoidea</taxon>
        <taxon>Panagrolaimidae</taxon>
        <taxon>Panagrolaimus</taxon>
    </lineage>
</organism>
<proteinExistence type="predicted"/>
<dbReference type="WBParaSite" id="PS1159_v2.g23855.t1">
    <property type="protein sequence ID" value="PS1159_v2.g23855.t1"/>
    <property type="gene ID" value="PS1159_v2.g23855"/>
</dbReference>
<evidence type="ECO:0000313" key="1">
    <source>
        <dbReference type="Proteomes" id="UP000887580"/>
    </source>
</evidence>
<protein>
    <submittedName>
        <fullName evidence="2">BTB domain-containing protein</fullName>
    </submittedName>
</protein>
<dbReference type="Proteomes" id="UP000887580">
    <property type="component" value="Unplaced"/>
</dbReference>
<sequence length="142" mass="16015">MPKTSFTSVLDDIEITVNAVFSKNIAVNAVTSTLSSNLPYDDEPIPLGDELLKMFKSDSEAEFTIECAGEEIKAYKPVMKARSPVFKQLLSNDTDRLRITDFEPKIIKKMIEFCHNDTIKDFEGEDTSVFSIASKYKMNSLM</sequence>